<dbReference type="GO" id="GO:0044550">
    <property type="term" value="P:secondary metabolite biosynthetic process"/>
    <property type="evidence" value="ECO:0007669"/>
    <property type="project" value="TreeGrafter"/>
</dbReference>
<dbReference type="EMBL" id="JSZA02000272">
    <property type="protein sequence ID" value="TGN99894.1"/>
    <property type="molecule type" value="Genomic_DNA"/>
</dbReference>
<dbReference type="FunFam" id="3.40.50.12780:FF:000012">
    <property type="entry name" value="Non-ribosomal peptide synthetase"/>
    <property type="match status" value="1"/>
</dbReference>
<dbReference type="InterPro" id="IPR010071">
    <property type="entry name" value="AA_adenyl_dom"/>
</dbReference>
<dbReference type="InterPro" id="IPR020845">
    <property type="entry name" value="AMP-binding_CS"/>
</dbReference>
<accession>A0A4E0RLL7</accession>
<dbReference type="FunFam" id="3.40.50.980:FF:000001">
    <property type="entry name" value="Non-ribosomal peptide synthetase"/>
    <property type="match status" value="1"/>
</dbReference>
<dbReference type="Pfam" id="PF00501">
    <property type="entry name" value="AMP-binding"/>
    <property type="match status" value="1"/>
</dbReference>
<comment type="caution">
    <text evidence="3">The sequence shown here is derived from an EMBL/GenBank/DDBJ whole genome shotgun (WGS) entry which is preliminary data.</text>
</comment>
<keyword evidence="4" id="KW-1185">Reference proteome</keyword>
<evidence type="ECO:0000259" key="2">
    <source>
        <dbReference type="Pfam" id="PF00668"/>
    </source>
</evidence>
<dbReference type="SUPFAM" id="SSF52777">
    <property type="entry name" value="CoA-dependent acyltransferases"/>
    <property type="match status" value="2"/>
</dbReference>
<proteinExistence type="predicted"/>
<dbReference type="Gene3D" id="3.40.50.980">
    <property type="match status" value="2"/>
</dbReference>
<dbReference type="Pfam" id="PF00668">
    <property type="entry name" value="Condensation"/>
    <property type="match status" value="1"/>
</dbReference>
<dbReference type="PANTHER" id="PTHR45527">
    <property type="entry name" value="NONRIBOSOMAL PEPTIDE SYNTHETASE"/>
    <property type="match status" value="1"/>
</dbReference>
<dbReference type="GO" id="GO:0043041">
    <property type="term" value="P:amino acid activation for nonribosomal peptide biosynthetic process"/>
    <property type="evidence" value="ECO:0007669"/>
    <property type="project" value="TreeGrafter"/>
</dbReference>
<dbReference type="GO" id="GO:0031177">
    <property type="term" value="F:phosphopantetheine binding"/>
    <property type="evidence" value="ECO:0007669"/>
    <property type="project" value="TreeGrafter"/>
</dbReference>
<dbReference type="Proteomes" id="UP000030428">
    <property type="component" value="Unassembled WGS sequence"/>
</dbReference>
<dbReference type="PANTHER" id="PTHR45527:SF1">
    <property type="entry name" value="FATTY ACID SYNTHASE"/>
    <property type="match status" value="1"/>
</dbReference>
<dbReference type="AlphaFoldDB" id="A0A4E0RLL7"/>
<dbReference type="Gene3D" id="3.30.559.30">
    <property type="entry name" value="Nonribosomal peptide synthetase, condensation domain"/>
    <property type="match status" value="1"/>
</dbReference>
<evidence type="ECO:0008006" key="5">
    <source>
        <dbReference type="Google" id="ProtNLM"/>
    </source>
</evidence>
<dbReference type="GO" id="GO:0003824">
    <property type="term" value="F:catalytic activity"/>
    <property type="evidence" value="ECO:0007669"/>
    <property type="project" value="InterPro"/>
</dbReference>
<feature type="domain" description="Condensation" evidence="2">
    <location>
        <begin position="6"/>
        <end position="450"/>
    </location>
</feature>
<dbReference type="Gene3D" id="3.30.559.10">
    <property type="entry name" value="Chloramphenicol acetyltransferase-like domain"/>
    <property type="match status" value="1"/>
</dbReference>
<dbReference type="PROSITE" id="PS00455">
    <property type="entry name" value="AMP_BINDING"/>
    <property type="match status" value="1"/>
</dbReference>
<reference evidence="3 4" key="1">
    <citation type="journal article" date="2016" name="Front. Microbiol.">
        <title>Single-Cell (Meta-)Genomics of a Dimorphic Candidatus Thiomargarita nelsonii Reveals Genomic Plasticity.</title>
        <authorList>
            <person name="Flood B.E."/>
            <person name="Fliss P."/>
            <person name="Jones D.S."/>
            <person name="Dick G.J."/>
            <person name="Jain S."/>
            <person name="Kaster A.K."/>
            <person name="Winkel M."/>
            <person name="Mussmann M."/>
            <person name="Bailey J."/>
        </authorList>
    </citation>
    <scope>NUCLEOTIDE SEQUENCE [LARGE SCALE GENOMIC DNA]</scope>
    <source>
        <strain evidence="3">Hydrate Ridge</strain>
    </source>
</reference>
<organism evidence="3 4">
    <name type="scientific">Candidatus Thiomargarita nelsonii</name>
    <dbReference type="NCBI Taxonomy" id="1003181"/>
    <lineage>
        <taxon>Bacteria</taxon>
        <taxon>Pseudomonadati</taxon>
        <taxon>Pseudomonadota</taxon>
        <taxon>Gammaproteobacteria</taxon>
        <taxon>Thiotrichales</taxon>
        <taxon>Thiotrichaceae</taxon>
        <taxon>Thiomargarita</taxon>
    </lineage>
</organism>
<evidence type="ECO:0000313" key="3">
    <source>
        <dbReference type="EMBL" id="TGN99894.1"/>
    </source>
</evidence>
<evidence type="ECO:0000313" key="4">
    <source>
        <dbReference type="Proteomes" id="UP000030428"/>
    </source>
</evidence>
<gene>
    <name evidence="3" type="ORF">PN36_32100</name>
</gene>
<dbReference type="SUPFAM" id="SSF56801">
    <property type="entry name" value="Acetyl-CoA synthetase-like"/>
    <property type="match status" value="1"/>
</dbReference>
<name>A0A4E0RLL7_9GAMM</name>
<dbReference type="InterPro" id="IPR000873">
    <property type="entry name" value="AMP-dep_synth/lig_dom"/>
</dbReference>
<dbReference type="NCBIfam" id="TIGR01733">
    <property type="entry name" value="AA-adenyl-dom"/>
    <property type="match status" value="1"/>
</dbReference>
<dbReference type="InterPro" id="IPR023213">
    <property type="entry name" value="CAT-like_dom_sf"/>
</dbReference>
<dbReference type="GO" id="GO:0005737">
    <property type="term" value="C:cytoplasm"/>
    <property type="evidence" value="ECO:0007669"/>
    <property type="project" value="TreeGrafter"/>
</dbReference>
<dbReference type="InterPro" id="IPR001242">
    <property type="entry name" value="Condensation_dom"/>
</dbReference>
<feature type="non-terminal residue" evidence="3">
    <location>
        <position position="856"/>
    </location>
</feature>
<dbReference type="Gene3D" id="2.30.38.10">
    <property type="entry name" value="Luciferase, Domain 3"/>
    <property type="match status" value="1"/>
</dbReference>
<feature type="domain" description="AMP-dependent synthetase/ligase" evidence="1">
    <location>
        <begin position="470"/>
        <end position="821"/>
    </location>
</feature>
<sequence>MTHAQQRLHPLTSPQREIWFDQILHEGTPLYNIGGYVKIPGAINPVLFEQAVNLLVQKHDNLRTVLTEVQDEDGVPMHTYVEKLMVTVPVRDFSAEAHPHEAAMVWMQQRFIEIFELTGQPLFRYDLVKISDNNYYWLLQYHHLIVDGYGVALLNRSLAEIYTQLANGQVPNLDSLSYVTFVDNDRAYVESAVFDKQRQYWLDKYPAPPEPLLSPRYHSNYTNKLIGSGCEVLYLPRDFYNRLNVLAKQHKATLFHLLLGAFYVYFTRTAQRDDFAIGLPVLNRANANFKKTAGLFTGVSPTLFNFGKELSFAELLLSINKTLKANYRHQRFPVSEVNRAVGLGQERSQLFDINLSYENHDNDACFAGIDGQLIPLLHHYEQTPLIIFVRDFHIQHDVEFDFVFNLAYFNTNDIKALQARLVTILEAVLKDSVSPIHTLPVMTEQEVQQLQTWNDTTTDYPKDQTIIDLFEQQVEKTPDNIAVVFEEQQLSYSELNRQANQLAHYLLNLKNGTDDFLIAIAVERSLSMVIGLLAILKAGGAYVPIDPSYPPARIRYMLDDSAAPLLLTQSHLKAQLEPECVVVCLDEVDLADQPSENPLVCRLAEDLAYVIYTSGSTGMPKGVSLPQAALVNLLHWQSQQPGLDQTENTLQFTTLSFDVSFQEIFSTYLNGGQLVLVDEETRRDASALLKYLSKQQIERLFVPYVMLQHLAEQMDASNSDALMLQNIITAGEQLRITPAIHRLFNTLPHCRLHNHYGPSESHVVTAFTLSLDKEIWKHLPPIGQPIANTRIYILDAQHQPLPPGIPGELCIAGRGLARGYLNRPELTSEKFIEIELFGKTERIYKTGDLARWLPDG</sequence>
<evidence type="ECO:0000259" key="1">
    <source>
        <dbReference type="Pfam" id="PF00501"/>
    </source>
</evidence>
<protein>
    <recommendedName>
        <fullName evidence="5">Amino acid adenylation domain-containing protein</fullName>
    </recommendedName>
</protein>